<evidence type="ECO:0000313" key="1">
    <source>
        <dbReference type="EMBL" id="MEI5997926.1"/>
    </source>
</evidence>
<dbReference type="Proteomes" id="UP001386437">
    <property type="component" value="Unassembled WGS sequence"/>
</dbReference>
<organism evidence="1 2">
    <name type="scientific">Paraburkholderia bengalensis</name>
    <dbReference type="NCBI Taxonomy" id="2747562"/>
    <lineage>
        <taxon>Bacteria</taxon>
        <taxon>Pseudomonadati</taxon>
        <taxon>Pseudomonadota</taxon>
        <taxon>Betaproteobacteria</taxon>
        <taxon>Burkholderiales</taxon>
        <taxon>Burkholderiaceae</taxon>
        <taxon>Paraburkholderia</taxon>
    </lineage>
</organism>
<gene>
    <name evidence="1" type="ORF">H3V53_12180</name>
</gene>
<evidence type="ECO:0000313" key="2">
    <source>
        <dbReference type="Proteomes" id="UP001386437"/>
    </source>
</evidence>
<sequence length="53" mass="5974">MDSMRVLTIARRDVDVETGASRWASIRNATARQRGRALAAFKALILMDDSRPR</sequence>
<accession>A0ABU8IR06</accession>
<protein>
    <submittedName>
        <fullName evidence="1">Uncharacterized protein</fullName>
    </submittedName>
</protein>
<dbReference type="EMBL" id="JACFYJ010000016">
    <property type="protein sequence ID" value="MEI5997926.1"/>
    <property type="molecule type" value="Genomic_DNA"/>
</dbReference>
<comment type="caution">
    <text evidence="1">The sequence shown here is derived from an EMBL/GenBank/DDBJ whole genome shotgun (WGS) entry which is preliminary data.</text>
</comment>
<proteinExistence type="predicted"/>
<name>A0ABU8IR06_9BURK</name>
<reference evidence="1 2" key="1">
    <citation type="journal article" date="2022" name="Arch. Microbiol.">
        <title>Paraburkholderia bengalensis sp. nov. isolated from roots of Oryza sativa, IR64.</title>
        <authorList>
            <person name="Nag P."/>
            <person name="Mondal N."/>
            <person name="Sarkar J."/>
            <person name="Das S."/>
        </authorList>
    </citation>
    <scope>NUCLEOTIDE SEQUENCE [LARGE SCALE GENOMIC DNA]</scope>
    <source>
        <strain evidence="1 2">IR64_4_BI</strain>
    </source>
</reference>
<dbReference type="RefSeq" id="WP_336598142.1">
    <property type="nucleotide sequence ID" value="NZ_JACFYJ010000016.1"/>
</dbReference>
<keyword evidence="2" id="KW-1185">Reference proteome</keyword>